<dbReference type="Gene3D" id="3.10.20.90">
    <property type="entry name" value="Phosphatidylinositol 3-kinase Catalytic Subunit, Chain A, domain 1"/>
    <property type="match status" value="1"/>
</dbReference>
<dbReference type="GO" id="GO:0043014">
    <property type="term" value="F:alpha-tubulin binding"/>
    <property type="evidence" value="ECO:0007669"/>
    <property type="project" value="InterPro"/>
</dbReference>
<reference evidence="6 7" key="1">
    <citation type="journal article" date="2019" name="Sci. Rep.">
        <title>Comparative genomics of chytrid fungi reveal insights into the obligate biotrophic and pathogenic lifestyle of Synchytrium endobioticum.</title>
        <authorList>
            <person name="van de Vossenberg B.T.L.H."/>
            <person name="Warris S."/>
            <person name="Nguyen H.D.T."/>
            <person name="van Gent-Pelzer M.P.E."/>
            <person name="Joly D.L."/>
            <person name="van de Geest H.C."/>
            <person name="Bonants P.J.M."/>
            <person name="Smith D.S."/>
            <person name="Levesque C.A."/>
            <person name="van der Lee T.A.J."/>
        </authorList>
    </citation>
    <scope>NUCLEOTIDE SEQUENCE [LARGE SCALE GENOMIC DNA]</scope>
    <source>
        <strain evidence="6 7">JEL517</strain>
    </source>
</reference>
<dbReference type="RefSeq" id="XP_031023025.1">
    <property type="nucleotide sequence ID" value="XM_031171002.1"/>
</dbReference>
<protein>
    <recommendedName>
        <fullName evidence="5">CAP-Gly domain-containing protein</fullName>
    </recommendedName>
</protein>
<feature type="domain" description="CAP-Gly" evidence="5">
    <location>
        <begin position="171"/>
        <end position="213"/>
    </location>
</feature>
<dbReference type="GO" id="GO:0005737">
    <property type="term" value="C:cytoplasm"/>
    <property type="evidence" value="ECO:0007669"/>
    <property type="project" value="UniProtKB-SubCell"/>
</dbReference>
<dbReference type="PANTHER" id="PTHR18916">
    <property type="entry name" value="DYNACTIN 1-RELATED MICROTUBULE-BINDING"/>
    <property type="match status" value="1"/>
</dbReference>
<dbReference type="EMBL" id="QEAO01000041">
    <property type="protein sequence ID" value="TPX31651.1"/>
    <property type="molecule type" value="Genomic_DNA"/>
</dbReference>
<dbReference type="PANTHER" id="PTHR18916:SF85">
    <property type="entry name" value="TUBULIN-FOLDING COFACTOR B"/>
    <property type="match status" value="1"/>
</dbReference>
<dbReference type="GO" id="GO:0051010">
    <property type="term" value="F:microtubule plus-end binding"/>
    <property type="evidence" value="ECO:0007669"/>
    <property type="project" value="TreeGrafter"/>
</dbReference>
<dbReference type="OrthoDB" id="2130750at2759"/>
<dbReference type="SUPFAM" id="SSF54236">
    <property type="entry name" value="Ubiquitin-like"/>
    <property type="match status" value="1"/>
</dbReference>
<dbReference type="InterPro" id="IPR045172">
    <property type="entry name" value="TBCB_Ubl"/>
</dbReference>
<gene>
    <name evidence="6" type="ORF">SmJEL517_g05074</name>
</gene>
<dbReference type="GO" id="GO:0035371">
    <property type="term" value="C:microtubule plus-end"/>
    <property type="evidence" value="ECO:0007669"/>
    <property type="project" value="TreeGrafter"/>
</dbReference>
<comment type="caution">
    <text evidence="6">The sequence shown here is derived from an EMBL/GenBank/DDBJ whole genome shotgun (WGS) entry which is preliminary data.</text>
</comment>
<keyword evidence="7" id="KW-1185">Reference proteome</keyword>
<organism evidence="6 7">
    <name type="scientific">Synchytrium microbalum</name>
    <dbReference type="NCBI Taxonomy" id="1806994"/>
    <lineage>
        <taxon>Eukaryota</taxon>
        <taxon>Fungi</taxon>
        <taxon>Fungi incertae sedis</taxon>
        <taxon>Chytridiomycota</taxon>
        <taxon>Chytridiomycota incertae sedis</taxon>
        <taxon>Chytridiomycetes</taxon>
        <taxon>Synchytriales</taxon>
        <taxon>Synchytriaceae</taxon>
        <taxon>Synchytrium</taxon>
    </lineage>
</organism>
<evidence type="ECO:0000256" key="3">
    <source>
        <dbReference type="ARBA" id="ARBA00023186"/>
    </source>
</evidence>
<comment type="similarity">
    <text evidence="4">Belongs to the TBCB family.</text>
</comment>
<evidence type="ECO:0000256" key="2">
    <source>
        <dbReference type="ARBA" id="ARBA00022490"/>
    </source>
</evidence>
<dbReference type="AlphaFoldDB" id="A0A507BX32"/>
<evidence type="ECO:0000313" key="7">
    <source>
        <dbReference type="Proteomes" id="UP000319731"/>
    </source>
</evidence>
<dbReference type="InterPro" id="IPR000938">
    <property type="entry name" value="CAP-Gly_domain"/>
</dbReference>
<dbReference type="InterPro" id="IPR036859">
    <property type="entry name" value="CAP-Gly_dom_sf"/>
</dbReference>
<dbReference type="STRING" id="1806994.A0A507BX32"/>
<evidence type="ECO:0000256" key="1">
    <source>
        <dbReference type="ARBA" id="ARBA00004496"/>
    </source>
</evidence>
<dbReference type="Proteomes" id="UP000319731">
    <property type="component" value="Unassembled WGS sequence"/>
</dbReference>
<accession>A0A507BX32</accession>
<dbReference type="SMART" id="SM01052">
    <property type="entry name" value="CAP_GLY"/>
    <property type="match status" value="1"/>
</dbReference>
<dbReference type="PROSITE" id="PS50245">
    <property type="entry name" value="CAP_GLY_2"/>
    <property type="match status" value="1"/>
</dbReference>
<dbReference type="GO" id="GO:0005634">
    <property type="term" value="C:nucleus"/>
    <property type="evidence" value="ECO:0007669"/>
    <property type="project" value="TreeGrafter"/>
</dbReference>
<dbReference type="GO" id="GO:0031122">
    <property type="term" value="P:cytoplasmic microtubule organization"/>
    <property type="evidence" value="ECO:0007669"/>
    <property type="project" value="TreeGrafter"/>
</dbReference>
<dbReference type="GO" id="GO:0007023">
    <property type="term" value="P:post-chaperonin tubulin folding pathway"/>
    <property type="evidence" value="ECO:0007669"/>
    <property type="project" value="InterPro"/>
</dbReference>
<evidence type="ECO:0000256" key="4">
    <source>
        <dbReference type="ARBA" id="ARBA00025779"/>
    </source>
</evidence>
<dbReference type="GeneID" id="42006299"/>
<dbReference type="InterPro" id="IPR029071">
    <property type="entry name" value="Ubiquitin-like_domsf"/>
</dbReference>
<name>A0A507BX32_9FUNG</name>
<comment type="subcellular location">
    <subcellularLocation>
        <location evidence="1">Cytoplasm</location>
    </subcellularLocation>
</comment>
<dbReference type="CDD" id="cd01789">
    <property type="entry name" value="Ubl_TBCB"/>
    <property type="match status" value="1"/>
</dbReference>
<dbReference type="Pfam" id="PF01302">
    <property type="entry name" value="CAP_GLY"/>
    <property type="match status" value="1"/>
</dbReference>
<evidence type="ECO:0000313" key="6">
    <source>
        <dbReference type="EMBL" id="TPX31651.1"/>
    </source>
</evidence>
<dbReference type="PROSITE" id="PS00845">
    <property type="entry name" value="CAP_GLY_1"/>
    <property type="match status" value="1"/>
</dbReference>
<dbReference type="Pfam" id="PF14560">
    <property type="entry name" value="Ubiquitin_2"/>
    <property type="match status" value="1"/>
</dbReference>
<evidence type="ECO:0000259" key="5">
    <source>
        <dbReference type="PROSITE" id="PS50245"/>
    </source>
</evidence>
<dbReference type="InterPro" id="IPR000626">
    <property type="entry name" value="Ubiquitin-like_dom"/>
</dbReference>
<dbReference type="Gene3D" id="2.30.30.190">
    <property type="entry name" value="CAP Gly-rich-like domain"/>
    <property type="match status" value="1"/>
</dbReference>
<keyword evidence="3" id="KW-0143">Chaperone</keyword>
<proteinExistence type="inferred from homology"/>
<dbReference type="GO" id="GO:0007021">
    <property type="term" value="P:tubulin complex assembly"/>
    <property type="evidence" value="ECO:0007669"/>
    <property type="project" value="InterPro"/>
</dbReference>
<dbReference type="SUPFAM" id="SSF74924">
    <property type="entry name" value="Cap-Gly domain"/>
    <property type="match status" value="1"/>
</dbReference>
<keyword evidence="2" id="KW-0963">Cytoplasm</keyword>
<sequence length="235" mass="26564">MPSVVTVFVTSEGVSSERRFDKGITIATLKERLEPITGVPASTMKINLYSQTDVLMGNLSEDERMLGFYPVADFMRLDVVDLNPYKTKNLYTDVSAVEKFEITDQDYSKRSDSVRAFMKQNKMGKYSDEANKPPDHDLYANEASQIPLDSRCEVDGEYGVAKRGVVRFVGRVEGLKPGFFIGVEYDEPVGKHDGTVKDVPYFKAKPKHASFVRPDKVRVGDYPEIDIMDEDFDEM</sequence>